<dbReference type="Proteomes" id="UP000253934">
    <property type="component" value="Unassembled WGS sequence"/>
</dbReference>
<evidence type="ECO:0000256" key="5">
    <source>
        <dbReference type="ARBA" id="ARBA00023274"/>
    </source>
</evidence>
<dbReference type="RefSeq" id="WP_338635584.1">
    <property type="nucleotide sequence ID" value="NZ_CP146516.1"/>
</dbReference>
<dbReference type="InterPro" id="IPR000597">
    <property type="entry name" value="Ribosomal_uL3"/>
</dbReference>
<dbReference type="GO" id="GO:0022625">
    <property type="term" value="C:cytosolic large ribosomal subunit"/>
    <property type="evidence" value="ECO:0007669"/>
    <property type="project" value="TreeGrafter"/>
</dbReference>
<organism evidence="9 10">
    <name type="scientific">Spirobacillus cienkowskii</name>
    <dbReference type="NCBI Taxonomy" id="495820"/>
    <lineage>
        <taxon>Bacteria</taxon>
        <taxon>Pseudomonadati</taxon>
        <taxon>Bdellovibrionota</taxon>
        <taxon>Oligoflexia</taxon>
        <taxon>Silvanigrellales</taxon>
        <taxon>Spirobacillus</taxon>
    </lineage>
</organism>
<name>A0A369KRS5_9BACT</name>
<dbReference type="FunFam" id="2.40.30.10:FF:000004">
    <property type="entry name" value="50S ribosomal protein L3"/>
    <property type="match status" value="1"/>
</dbReference>
<evidence type="ECO:0000256" key="3">
    <source>
        <dbReference type="ARBA" id="ARBA00022884"/>
    </source>
</evidence>
<dbReference type="AlphaFoldDB" id="A0A369KRS5"/>
<evidence type="ECO:0000256" key="7">
    <source>
        <dbReference type="ARBA" id="ARBA00035457"/>
    </source>
</evidence>
<accession>A0A369KRS5</accession>
<comment type="caution">
    <text evidence="9">The sequence shown here is derived from an EMBL/GenBank/DDBJ whole genome shotgun (WGS) entry which is preliminary data.</text>
</comment>
<gene>
    <name evidence="9" type="primary">rplC</name>
    <name evidence="9" type="ORF">DCC88_06815</name>
</gene>
<proteinExistence type="inferred from homology"/>
<evidence type="ECO:0000256" key="1">
    <source>
        <dbReference type="ARBA" id="ARBA00006540"/>
    </source>
</evidence>
<dbReference type="GO" id="GO:0003735">
    <property type="term" value="F:structural constituent of ribosome"/>
    <property type="evidence" value="ECO:0007669"/>
    <property type="project" value="InterPro"/>
</dbReference>
<evidence type="ECO:0000313" key="9">
    <source>
        <dbReference type="EMBL" id="RDB36090.1"/>
    </source>
</evidence>
<dbReference type="GO" id="GO:0019843">
    <property type="term" value="F:rRNA binding"/>
    <property type="evidence" value="ECO:0007669"/>
    <property type="project" value="UniProtKB-KW"/>
</dbReference>
<dbReference type="Pfam" id="PF00297">
    <property type="entry name" value="Ribosomal_L3"/>
    <property type="match status" value="1"/>
</dbReference>
<dbReference type="EMBL" id="QOVW01000067">
    <property type="protein sequence ID" value="RDB36090.1"/>
    <property type="molecule type" value="Genomic_DNA"/>
</dbReference>
<keyword evidence="3" id="KW-0694">RNA-binding</keyword>
<sequence length="183" mass="19424">MVRYAFSKVGMTSAFTVSGSAQGVTVLKMQPAKVIRHETLEGGKVVVVVEYDTGHKNKLVRGWVVDNPADYEVGSPLKAPAISVGQKLKITGFSKGRGFQDAMTRHGFGGGPASHGSRFHRSPGSVGMRAEPGRVMKGKKMPGQDGNVQVTLRNVQVAYWSHEESVMAVVGGVPGARGGMVFV</sequence>
<dbReference type="PANTHER" id="PTHR11229:SF16">
    <property type="entry name" value="LARGE RIBOSOMAL SUBUNIT PROTEIN UL3C"/>
    <property type="match status" value="1"/>
</dbReference>
<keyword evidence="10" id="KW-1185">Reference proteome</keyword>
<evidence type="ECO:0000256" key="8">
    <source>
        <dbReference type="SAM" id="MobiDB-lite"/>
    </source>
</evidence>
<keyword evidence="5" id="KW-0687">Ribonucleoprotein</keyword>
<dbReference type="Gene3D" id="2.40.30.10">
    <property type="entry name" value="Translation factors"/>
    <property type="match status" value="1"/>
</dbReference>
<evidence type="ECO:0000313" key="10">
    <source>
        <dbReference type="Proteomes" id="UP000253934"/>
    </source>
</evidence>
<evidence type="ECO:0000256" key="2">
    <source>
        <dbReference type="ARBA" id="ARBA00022730"/>
    </source>
</evidence>
<dbReference type="InterPro" id="IPR009000">
    <property type="entry name" value="Transl_B-barrel_sf"/>
</dbReference>
<dbReference type="GO" id="GO:0006412">
    <property type="term" value="P:translation"/>
    <property type="evidence" value="ECO:0007669"/>
    <property type="project" value="InterPro"/>
</dbReference>
<evidence type="ECO:0000256" key="4">
    <source>
        <dbReference type="ARBA" id="ARBA00022980"/>
    </source>
</evidence>
<reference evidence="9" key="1">
    <citation type="submission" date="2018-04" db="EMBL/GenBank/DDBJ databases">
        <title>Draft genome sequence of the Candidatus Spirobacillus cienkowskii, a pathogen of freshwater Daphnia species, reconstructed from hemolymph metagenomic reads.</title>
        <authorList>
            <person name="Bresciani L."/>
            <person name="Lemos L.N."/>
            <person name="Wale N."/>
            <person name="Lin J.Y."/>
            <person name="Fernandes G.R."/>
            <person name="Duffy M.A."/>
            <person name="Rodrigues J.M."/>
        </authorList>
    </citation>
    <scope>NUCLEOTIDE SEQUENCE [LARGE SCALE GENOMIC DNA]</scope>
    <source>
        <strain evidence="9">Binning01</strain>
    </source>
</reference>
<comment type="similarity">
    <text evidence="1">Belongs to the universal ribosomal protein uL3 family.</text>
</comment>
<dbReference type="PANTHER" id="PTHR11229">
    <property type="entry name" value="50S RIBOSOMAL PROTEIN L3"/>
    <property type="match status" value="1"/>
</dbReference>
<protein>
    <recommendedName>
        <fullName evidence="6">Large ribosomal subunit protein uL3</fullName>
    </recommendedName>
    <alternativeName>
        <fullName evidence="7">50S ribosomal protein L3</fullName>
    </alternativeName>
</protein>
<feature type="region of interest" description="Disordered" evidence="8">
    <location>
        <begin position="109"/>
        <end position="128"/>
    </location>
</feature>
<keyword evidence="2" id="KW-0699">rRNA-binding</keyword>
<dbReference type="SUPFAM" id="SSF50447">
    <property type="entry name" value="Translation proteins"/>
    <property type="match status" value="1"/>
</dbReference>
<keyword evidence="4 9" id="KW-0689">Ribosomal protein</keyword>
<dbReference type="InterPro" id="IPR019927">
    <property type="entry name" value="Ribosomal_uL3_bac/org-type"/>
</dbReference>
<evidence type="ECO:0000256" key="6">
    <source>
        <dbReference type="ARBA" id="ARBA00035243"/>
    </source>
</evidence>